<reference evidence="3 4" key="1">
    <citation type="submission" date="2015-10" db="EMBL/GenBank/DDBJ databases">
        <title>Draft genome sequence of Streptomyces cellostaticus DSM 40189, type strain for the species Streptomyces cellostaticus.</title>
        <authorList>
            <person name="Ruckert C."/>
            <person name="Winkler A."/>
            <person name="Kalinowski J."/>
            <person name="Kampfer P."/>
            <person name="Glaeser S."/>
        </authorList>
    </citation>
    <scope>NUCLEOTIDE SEQUENCE [LARGE SCALE GENOMIC DNA]</scope>
    <source>
        <strain evidence="3 4">DSM 40189</strain>
    </source>
</reference>
<evidence type="ECO:0000313" key="4">
    <source>
        <dbReference type="Proteomes" id="UP000054241"/>
    </source>
</evidence>
<dbReference type="InterPro" id="IPR002477">
    <property type="entry name" value="Peptidoglycan-bd-like"/>
</dbReference>
<name>A0A101NEA7_9ACTN</name>
<dbReference type="AlphaFoldDB" id="A0A101NEA7"/>
<dbReference type="EMBL" id="LMWL01000074">
    <property type="protein sequence ID" value="KUM91570.1"/>
    <property type="molecule type" value="Genomic_DNA"/>
</dbReference>
<dbReference type="InterPro" id="IPR036366">
    <property type="entry name" value="PGBDSf"/>
</dbReference>
<evidence type="ECO:0000313" key="3">
    <source>
        <dbReference type="EMBL" id="KUM91570.1"/>
    </source>
</evidence>
<feature type="domain" description="Peptidoglycan binding-like" evidence="2">
    <location>
        <begin position="75"/>
        <end position="112"/>
    </location>
</feature>
<dbReference type="Gene3D" id="1.10.101.10">
    <property type="entry name" value="PGBD-like superfamily/PGBD"/>
    <property type="match status" value="1"/>
</dbReference>
<dbReference type="Pfam" id="PF01471">
    <property type="entry name" value="PG_binding_1"/>
    <property type="match status" value="1"/>
</dbReference>
<dbReference type="RefSeq" id="WP_067008162.1">
    <property type="nucleotide sequence ID" value="NZ_BNDU01000006.1"/>
</dbReference>
<accession>A0A101NEA7</accession>
<dbReference type="STRING" id="67285.AQI88_36365"/>
<dbReference type="InterPro" id="IPR036365">
    <property type="entry name" value="PGBD-like_sf"/>
</dbReference>
<dbReference type="Proteomes" id="UP000054241">
    <property type="component" value="Unassembled WGS sequence"/>
</dbReference>
<feature type="signal peptide" evidence="1">
    <location>
        <begin position="1"/>
        <end position="30"/>
    </location>
</feature>
<evidence type="ECO:0000256" key="1">
    <source>
        <dbReference type="SAM" id="SignalP"/>
    </source>
</evidence>
<protein>
    <recommendedName>
        <fullName evidence="2">Peptidoglycan binding-like domain-containing protein</fullName>
    </recommendedName>
</protein>
<keyword evidence="4" id="KW-1185">Reference proteome</keyword>
<evidence type="ECO:0000259" key="2">
    <source>
        <dbReference type="Pfam" id="PF01471"/>
    </source>
</evidence>
<comment type="caution">
    <text evidence="3">The sequence shown here is derived from an EMBL/GenBank/DDBJ whole genome shotgun (WGS) entry which is preliminary data.</text>
</comment>
<keyword evidence="1" id="KW-0732">Signal</keyword>
<dbReference type="OrthoDB" id="4337990at2"/>
<gene>
    <name evidence="3" type="ORF">AQI88_36365</name>
</gene>
<organism evidence="3 4">
    <name type="scientific">Streptomyces cellostaticus</name>
    <dbReference type="NCBI Taxonomy" id="67285"/>
    <lineage>
        <taxon>Bacteria</taxon>
        <taxon>Bacillati</taxon>
        <taxon>Actinomycetota</taxon>
        <taxon>Actinomycetes</taxon>
        <taxon>Kitasatosporales</taxon>
        <taxon>Streptomycetaceae</taxon>
        <taxon>Streptomyces</taxon>
    </lineage>
</organism>
<dbReference type="SUPFAM" id="SSF47090">
    <property type="entry name" value="PGBD-like"/>
    <property type="match status" value="1"/>
</dbReference>
<feature type="chain" id="PRO_5039331168" description="Peptidoglycan binding-like domain-containing protein" evidence="1">
    <location>
        <begin position="31"/>
        <end position="141"/>
    </location>
</feature>
<proteinExistence type="predicted"/>
<sequence length="141" mass="15146">MSLKSKLAQGAIALAVTGTALLGTSTAAEAKPGASYIGYNHVTSGTPVWCVQRSLNYIIDGHNWPSMYGNPPYGKLDEDGAWGTKTYQTVKWFQAWAVGGTPDGVVGPQTGQQILDRGDPYYNGSSWNGWGYCYDYVPSVV</sequence>